<keyword evidence="2" id="KW-1185">Reference proteome</keyword>
<organism evidence="1 2">
    <name type="scientific">Massarina eburnea CBS 473.64</name>
    <dbReference type="NCBI Taxonomy" id="1395130"/>
    <lineage>
        <taxon>Eukaryota</taxon>
        <taxon>Fungi</taxon>
        <taxon>Dikarya</taxon>
        <taxon>Ascomycota</taxon>
        <taxon>Pezizomycotina</taxon>
        <taxon>Dothideomycetes</taxon>
        <taxon>Pleosporomycetidae</taxon>
        <taxon>Pleosporales</taxon>
        <taxon>Massarineae</taxon>
        <taxon>Massarinaceae</taxon>
        <taxon>Massarina</taxon>
    </lineage>
</organism>
<evidence type="ECO:0000313" key="1">
    <source>
        <dbReference type="EMBL" id="KAF2635384.1"/>
    </source>
</evidence>
<reference evidence="1" key="1">
    <citation type="journal article" date="2020" name="Stud. Mycol.">
        <title>101 Dothideomycetes genomes: a test case for predicting lifestyles and emergence of pathogens.</title>
        <authorList>
            <person name="Haridas S."/>
            <person name="Albert R."/>
            <person name="Binder M."/>
            <person name="Bloem J."/>
            <person name="Labutti K."/>
            <person name="Salamov A."/>
            <person name="Andreopoulos B."/>
            <person name="Baker S."/>
            <person name="Barry K."/>
            <person name="Bills G."/>
            <person name="Bluhm B."/>
            <person name="Cannon C."/>
            <person name="Castanera R."/>
            <person name="Culley D."/>
            <person name="Daum C."/>
            <person name="Ezra D."/>
            <person name="Gonzalez J."/>
            <person name="Henrissat B."/>
            <person name="Kuo A."/>
            <person name="Liang C."/>
            <person name="Lipzen A."/>
            <person name="Lutzoni F."/>
            <person name="Magnuson J."/>
            <person name="Mondo S."/>
            <person name="Nolan M."/>
            <person name="Ohm R."/>
            <person name="Pangilinan J."/>
            <person name="Park H.-J."/>
            <person name="Ramirez L."/>
            <person name="Alfaro M."/>
            <person name="Sun H."/>
            <person name="Tritt A."/>
            <person name="Yoshinaga Y."/>
            <person name="Zwiers L.-H."/>
            <person name="Turgeon B."/>
            <person name="Goodwin S."/>
            <person name="Spatafora J."/>
            <person name="Crous P."/>
            <person name="Grigoriev I."/>
        </authorList>
    </citation>
    <scope>NUCLEOTIDE SEQUENCE</scope>
    <source>
        <strain evidence="1">CBS 473.64</strain>
    </source>
</reference>
<dbReference type="AlphaFoldDB" id="A0A6A6RMU0"/>
<evidence type="ECO:0000313" key="2">
    <source>
        <dbReference type="Proteomes" id="UP000799753"/>
    </source>
</evidence>
<dbReference type="Proteomes" id="UP000799753">
    <property type="component" value="Unassembled WGS sequence"/>
</dbReference>
<evidence type="ECO:0008006" key="3">
    <source>
        <dbReference type="Google" id="ProtNLM"/>
    </source>
</evidence>
<dbReference type="EMBL" id="MU006807">
    <property type="protein sequence ID" value="KAF2635384.1"/>
    <property type="molecule type" value="Genomic_DNA"/>
</dbReference>
<sequence length="309" mass="34217">MIPAFGFSVGDFIAAIGLCTKVAKTLKGSSGVSAEYQQVIIEIEGLQDALTRLARLEPTESNIDHVNAIRRMALACSLPMQDFLSKLERYEGSMSPFTTGKSIRSVGKKAEYAVFMSEEVKTMRTMISGKVISINLLLATHASETLSRTQDRLSTNQENLLSRLEEAKVGLSRIRQDIENMNTASCTSQERFEQETGAHLIQIGNDNASTKRSISALAIGVSSISTSITTLCRLGTQIQSILSTFPAELRDLLQTVVRTNMQMYTVLLEVHRKISAPPTLALDSNIRTEDALGVVRSLPYEWFRHWEVR</sequence>
<dbReference type="PANTHER" id="PTHR38886">
    <property type="entry name" value="SESA DOMAIN-CONTAINING PROTEIN"/>
    <property type="match status" value="1"/>
</dbReference>
<dbReference type="PANTHER" id="PTHR38886:SF1">
    <property type="entry name" value="NACHT-NTPASE AND P-LOOP NTPASES N-TERMINAL DOMAIN-CONTAINING PROTEIN"/>
    <property type="match status" value="1"/>
</dbReference>
<proteinExistence type="predicted"/>
<gene>
    <name evidence="1" type="ORF">P280DRAFT_194530</name>
</gene>
<dbReference type="OrthoDB" id="3045089at2759"/>
<protein>
    <recommendedName>
        <fullName evidence="3">Fungal N-terminal domain-containing protein</fullName>
    </recommendedName>
</protein>
<name>A0A6A6RMU0_9PLEO</name>
<accession>A0A6A6RMU0</accession>